<gene>
    <name evidence="1" type="ORF">N7482_001079</name>
</gene>
<keyword evidence="2" id="KW-1185">Reference proteome</keyword>
<dbReference type="Proteomes" id="UP001149163">
    <property type="component" value="Unassembled WGS sequence"/>
</dbReference>
<sequence>MQEQDGSSPPAYEDSTDKIAVVANIYPKVLSMVEGRSVGVGVGVGIGVSVGVGIGVGIGVGVGVGVGFGVSVDCLCKM</sequence>
<dbReference type="GeneID" id="81422380"/>
<reference evidence="1" key="2">
    <citation type="journal article" date="2023" name="IMA Fungus">
        <title>Comparative genomic study of the Penicillium genus elucidates a diverse pangenome and 15 lateral gene transfer events.</title>
        <authorList>
            <person name="Petersen C."/>
            <person name="Sorensen T."/>
            <person name="Nielsen M.R."/>
            <person name="Sondergaard T.E."/>
            <person name="Sorensen J.L."/>
            <person name="Fitzpatrick D.A."/>
            <person name="Frisvad J.C."/>
            <person name="Nielsen K.L."/>
        </authorList>
    </citation>
    <scope>NUCLEOTIDE SEQUENCE</scope>
    <source>
        <strain evidence="1">IBT 26290</strain>
    </source>
</reference>
<name>A0A9W9LTT1_9EURO</name>
<protein>
    <submittedName>
        <fullName evidence="1">Uncharacterized protein</fullName>
    </submittedName>
</protein>
<evidence type="ECO:0000313" key="1">
    <source>
        <dbReference type="EMBL" id="KAJ5175202.1"/>
    </source>
</evidence>
<organism evidence="1 2">
    <name type="scientific">Penicillium canariense</name>
    <dbReference type="NCBI Taxonomy" id="189055"/>
    <lineage>
        <taxon>Eukaryota</taxon>
        <taxon>Fungi</taxon>
        <taxon>Dikarya</taxon>
        <taxon>Ascomycota</taxon>
        <taxon>Pezizomycotina</taxon>
        <taxon>Eurotiomycetes</taxon>
        <taxon>Eurotiomycetidae</taxon>
        <taxon>Eurotiales</taxon>
        <taxon>Aspergillaceae</taxon>
        <taxon>Penicillium</taxon>
    </lineage>
</organism>
<proteinExistence type="predicted"/>
<evidence type="ECO:0000313" key="2">
    <source>
        <dbReference type="Proteomes" id="UP001149163"/>
    </source>
</evidence>
<comment type="caution">
    <text evidence="1">The sequence shown here is derived from an EMBL/GenBank/DDBJ whole genome shotgun (WGS) entry which is preliminary data.</text>
</comment>
<accession>A0A9W9LTT1</accession>
<dbReference type="EMBL" id="JAPQKN010000001">
    <property type="protein sequence ID" value="KAJ5175202.1"/>
    <property type="molecule type" value="Genomic_DNA"/>
</dbReference>
<reference evidence="1" key="1">
    <citation type="submission" date="2022-11" db="EMBL/GenBank/DDBJ databases">
        <authorList>
            <person name="Petersen C."/>
        </authorList>
    </citation>
    <scope>NUCLEOTIDE SEQUENCE</scope>
    <source>
        <strain evidence="1">IBT 26290</strain>
    </source>
</reference>
<dbReference type="AlphaFoldDB" id="A0A9W9LTT1"/>
<dbReference type="RefSeq" id="XP_056546810.1">
    <property type="nucleotide sequence ID" value="XM_056683204.1"/>
</dbReference>